<dbReference type="RefSeq" id="XP_034247712.1">
    <property type="nucleotide sequence ID" value="XM_034391821.1"/>
</dbReference>
<dbReference type="InterPro" id="IPR032675">
    <property type="entry name" value="LRR_dom_sf"/>
</dbReference>
<dbReference type="InterPro" id="IPR003591">
    <property type="entry name" value="Leu-rich_rpt_typical-subtyp"/>
</dbReference>
<keyword evidence="4" id="KW-1133">Transmembrane helix</keyword>
<accession>A0A6P8ZDN1</accession>
<dbReference type="InterPro" id="IPR000483">
    <property type="entry name" value="Cys-rich_flank_reg_C"/>
</dbReference>
<organism evidence="8">
    <name type="scientific">Thrips palmi</name>
    <name type="common">Melon thrips</name>
    <dbReference type="NCBI Taxonomy" id="161013"/>
    <lineage>
        <taxon>Eukaryota</taxon>
        <taxon>Metazoa</taxon>
        <taxon>Ecdysozoa</taxon>
        <taxon>Arthropoda</taxon>
        <taxon>Hexapoda</taxon>
        <taxon>Insecta</taxon>
        <taxon>Pterygota</taxon>
        <taxon>Neoptera</taxon>
        <taxon>Paraneoptera</taxon>
        <taxon>Thysanoptera</taxon>
        <taxon>Terebrantia</taxon>
        <taxon>Thripoidea</taxon>
        <taxon>Thripidae</taxon>
        <taxon>Thrips</taxon>
    </lineage>
</organism>
<dbReference type="Pfam" id="PF13516">
    <property type="entry name" value="LRR_6"/>
    <property type="match status" value="1"/>
</dbReference>
<evidence type="ECO:0000256" key="2">
    <source>
        <dbReference type="ARBA" id="ARBA00022729"/>
    </source>
</evidence>
<evidence type="ECO:0000313" key="8">
    <source>
        <dbReference type="RefSeq" id="XP_034247712.1"/>
    </source>
</evidence>
<gene>
    <name evidence="8" type="primary">LOC117649246</name>
</gene>
<sequence length="485" mass="51444">MTKAQVGVLLALAALLAPAAPAAPPTPGGSLREDGAPCPPCHCKDDTLDCTGLPAPRDASWMQALTGWNETGLTKVLLDGVLPSATLAPLPAMPGVSTLSLRNNGLTDIASGAFLALSGLRALDLAHNKLTADAVRADVLRGAWQEDSYEPLSLTSLDLSHNDLHSLPRRALEHTKALRVLRLDGNPLRVLDHNTQAALAGAESLQVLGLSGCGLAALPADAALGLPRVLHTLDVSRNALTAVPRGLPSTLRRLVLDANPVRTLPAGDSLVPPFLHLDNLEELSLSYMPILEEVQVAAFFGLPRLRALSMAHNKALRQVHPAAFSHLGPSWTLTEVSLRNNSLRSLPPRLLAWAGLTFLDVADNPWHCSCNFTTWAAASLKGVNVNTRDRVRCSSPAELSGQPLWDASSTACSPELRDGIPPGQPSLFANALLFVMTASLVVLAVMVVRRLLPDRPPRLYGRAALARSSSVSKDPLYEAAAVDED</sequence>
<feature type="transmembrane region" description="Helical" evidence="4">
    <location>
        <begin position="427"/>
        <end position="448"/>
    </location>
</feature>
<dbReference type="AlphaFoldDB" id="A0A6P8ZDN1"/>
<proteinExistence type="predicted"/>
<evidence type="ECO:0000256" key="1">
    <source>
        <dbReference type="ARBA" id="ARBA00022614"/>
    </source>
</evidence>
<dbReference type="SMART" id="SM00369">
    <property type="entry name" value="LRR_TYP"/>
    <property type="match status" value="8"/>
</dbReference>
<dbReference type="PANTHER" id="PTHR24366">
    <property type="entry name" value="IG(IMMUNOGLOBULIN) AND LRR(LEUCINE RICH REPEAT) DOMAINS"/>
    <property type="match status" value="1"/>
</dbReference>
<evidence type="ECO:0000256" key="3">
    <source>
        <dbReference type="ARBA" id="ARBA00022737"/>
    </source>
</evidence>
<keyword evidence="3" id="KW-0677">Repeat</keyword>
<name>A0A6P8ZDN1_THRPL</name>
<dbReference type="GO" id="GO:0071944">
    <property type="term" value="C:cell periphery"/>
    <property type="evidence" value="ECO:0007669"/>
    <property type="project" value="UniProtKB-ARBA"/>
</dbReference>
<dbReference type="SMART" id="SM00082">
    <property type="entry name" value="LRRCT"/>
    <property type="match status" value="1"/>
</dbReference>
<keyword evidence="1" id="KW-0433">Leucine-rich repeat</keyword>
<dbReference type="GeneID" id="117649246"/>
<evidence type="ECO:0000313" key="7">
    <source>
        <dbReference type="Proteomes" id="UP000515158"/>
    </source>
</evidence>
<protein>
    <submittedName>
        <fullName evidence="8">Biglycan-like</fullName>
    </submittedName>
</protein>
<evidence type="ECO:0000256" key="4">
    <source>
        <dbReference type="SAM" id="Phobius"/>
    </source>
</evidence>
<reference evidence="8" key="1">
    <citation type="submission" date="2025-08" db="UniProtKB">
        <authorList>
            <consortium name="RefSeq"/>
        </authorList>
    </citation>
    <scope>IDENTIFICATION</scope>
    <source>
        <tissue evidence="8">Total insect</tissue>
    </source>
</reference>
<dbReference type="OrthoDB" id="635273at2759"/>
<feature type="chain" id="PRO_5028365311" evidence="5">
    <location>
        <begin position="23"/>
        <end position="485"/>
    </location>
</feature>
<dbReference type="InterPro" id="IPR001611">
    <property type="entry name" value="Leu-rich_rpt"/>
</dbReference>
<keyword evidence="4" id="KW-0472">Membrane</keyword>
<keyword evidence="2 5" id="KW-0732">Signal</keyword>
<dbReference type="KEGG" id="tpal:117649246"/>
<feature type="signal peptide" evidence="5">
    <location>
        <begin position="1"/>
        <end position="22"/>
    </location>
</feature>
<evidence type="ECO:0000259" key="6">
    <source>
        <dbReference type="SMART" id="SM00082"/>
    </source>
</evidence>
<dbReference type="InParanoid" id="A0A6P8ZDN1"/>
<feature type="non-terminal residue" evidence="8">
    <location>
        <position position="485"/>
    </location>
</feature>
<dbReference type="Gene3D" id="3.80.10.10">
    <property type="entry name" value="Ribonuclease Inhibitor"/>
    <property type="match status" value="2"/>
</dbReference>
<keyword evidence="4" id="KW-0812">Transmembrane</keyword>
<keyword evidence="7" id="KW-1185">Reference proteome</keyword>
<feature type="domain" description="LRRCT" evidence="6">
    <location>
        <begin position="364"/>
        <end position="413"/>
    </location>
</feature>
<dbReference type="PROSITE" id="PS51450">
    <property type="entry name" value="LRR"/>
    <property type="match status" value="1"/>
</dbReference>
<evidence type="ECO:0000256" key="5">
    <source>
        <dbReference type="SAM" id="SignalP"/>
    </source>
</evidence>
<dbReference type="PANTHER" id="PTHR24366:SF96">
    <property type="entry name" value="LEUCINE RICH REPEAT CONTAINING 53"/>
    <property type="match status" value="1"/>
</dbReference>
<dbReference type="Proteomes" id="UP000515158">
    <property type="component" value="Unplaced"/>
</dbReference>
<dbReference type="SUPFAM" id="SSF52058">
    <property type="entry name" value="L domain-like"/>
    <property type="match status" value="1"/>
</dbReference>
<dbReference type="Pfam" id="PF13855">
    <property type="entry name" value="LRR_8"/>
    <property type="match status" value="2"/>
</dbReference>